<gene>
    <name evidence="2" type="ORF">TAPDE_004709</name>
</gene>
<evidence type="ECO:0000256" key="1">
    <source>
        <dbReference type="SAM" id="MobiDB-lite"/>
    </source>
</evidence>
<evidence type="ECO:0000313" key="3">
    <source>
        <dbReference type="Proteomes" id="UP000013776"/>
    </source>
</evidence>
<dbReference type="EMBL" id="CAHR02000217">
    <property type="protein sequence ID" value="CCG84273.1"/>
    <property type="molecule type" value="Genomic_DNA"/>
</dbReference>
<reference evidence="2 3" key="1">
    <citation type="journal article" date="2013" name="MBio">
        <title>Genome sequencing of the plant pathogen Taphrina deformans, the causal agent of peach leaf curl.</title>
        <authorList>
            <person name="Cisse O.H."/>
            <person name="Almeida J.M.G.C.F."/>
            <person name="Fonseca A."/>
            <person name="Kumar A.A."/>
            <person name="Salojaervi J."/>
            <person name="Overmyer K."/>
            <person name="Hauser P.M."/>
            <person name="Pagni M."/>
        </authorList>
    </citation>
    <scope>NUCLEOTIDE SEQUENCE [LARGE SCALE GENOMIC DNA]</scope>
    <source>
        <strain evidence="3">PYCC 5710 / ATCC 11124 / CBS 356.35 / IMI 108563 / JCM 9778 / NBRC 8474</strain>
    </source>
</reference>
<feature type="compositionally biased region" description="Polar residues" evidence="1">
    <location>
        <begin position="89"/>
        <end position="100"/>
    </location>
</feature>
<dbReference type="AlphaFoldDB" id="R4XF49"/>
<organism evidence="2 3">
    <name type="scientific">Taphrina deformans (strain PYCC 5710 / ATCC 11124 / CBS 356.35 / IMI 108563 / JCM 9778 / NBRC 8474)</name>
    <name type="common">Peach leaf curl fungus</name>
    <name type="synonym">Lalaria deformans</name>
    <dbReference type="NCBI Taxonomy" id="1097556"/>
    <lineage>
        <taxon>Eukaryota</taxon>
        <taxon>Fungi</taxon>
        <taxon>Dikarya</taxon>
        <taxon>Ascomycota</taxon>
        <taxon>Taphrinomycotina</taxon>
        <taxon>Taphrinomycetes</taxon>
        <taxon>Taphrinales</taxon>
        <taxon>Taphrinaceae</taxon>
        <taxon>Taphrina</taxon>
    </lineage>
</organism>
<proteinExistence type="predicted"/>
<comment type="caution">
    <text evidence="2">The sequence shown here is derived from an EMBL/GenBank/DDBJ whole genome shotgun (WGS) entry which is preliminary data.</text>
</comment>
<protein>
    <submittedName>
        <fullName evidence="2">Uncharacterized protein</fullName>
    </submittedName>
</protein>
<name>R4XF49_TAPDE</name>
<sequence>MFKSFTNALFPQIHTQSNYDFSARDARDKLTQSKIQKPDNKYSEMGVGERTKKGEPAPGQGAKITQEIGEPSEPSDMSPEQKEQLGGQEPTSSGKSKSKL</sequence>
<evidence type="ECO:0000313" key="2">
    <source>
        <dbReference type="EMBL" id="CCG84273.1"/>
    </source>
</evidence>
<feature type="compositionally biased region" description="Polar residues" evidence="1">
    <location>
        <begin position="1"/>
        <end position="20"/>
    </location>
</feature>
<feature type="region of interest" description="Disordered" evidence="1">
    <location>
        <begin position="1"/>
        <end position="100"/>
    </location>
</feature>
<accession>R4XF49</accession>
<dbReference type="Proteomes" id="UP000013776">
    <property type="component" value="Unassembled WGS sequence"/>
</dbReference>
<dbReference type="VEuPathDB" id="FungiDB:TAPDE_004709"/>
<keyword evidence="3" id="KW-1185">Reference proteome</keyword>
<feature type="compositionally biased region" description="Basic and acidic residues" evidence="1">
    <location>
        <begin position="22"/>
        <end position="55"/>
    </location>
</feature>